<accession>A0AAI8Z9N3</accession>
<protein>
    <submittedName>
        <fullName evidence="3">Uncharacterized protein</fullName>
    </submittedName>
</protein>
<keyword evidence="2" id="KW-0812">Transmembrane</keyword>
<keyword evidence="4" id="KW-1185">Reference proteome</keyword>
<name>A0AAI8Z9N3_9PEZI</name>
<dbReference type="Proteomes" id="UP001296104">
    <property type="component" value="Unassembled WGS sequence"/>
</dbReference>
<keyword evidence="2" id="KW-1133">Transmembrane helix</keyword>
<evidence type="ECO:0000256" key="1">
    <source>
        <dbReference type="SAM" id="MobiDB-lite"/>
    </source>
</evidence>
<feature type="compositionally biased region" description="Polar residues" evidence="1">
    <location>
        <begin position="83"/>
        <end position="93"/>
    </location>
</feature>
<evidence type="ECO:0000313" key="4">
    <source>
        <dbReference type="Proteomes" id="UP001296104"/>
    </source>
</evidence>
<feature type="region of interest" description="Disordered" evidence="1">
    <location>
        <begin position="76"/>
        <end position="126"/>
    </location>
</feature>
<sequence length="126" mass="13318">MEAAGIDKSVIANTTNTTLPKDDDGGGYTTGDMAGVGAGIGVPLLVAIALLSYLLMREKRRVAALNNDNLTSLRASKPMEMNGRSTWAELQSAQKRDSGPGLAELSPETVQEMETPATARPPPDYK</sequence>
<organism evidence="3 4">
    <name type="scientific">Lecanosticta acicola</name>
    <dbReference type="NCBI Taxonomy" id="111012"/>
    <lineage>
        <taxon>Eukaryota</taxon>
        <taxon>Fungi</taxon>
        <taxon>Dikarya</taxon>
        <taxon>Ascomycota</taxon>
        <taxon>Pezizomycotina</taxon>
        <taxon>Dothideomycetes</taxon>
        <taxon>Dothideomycetidae</taxon>
        <taxon>Mycosphaerellales</taxon>
        <taxon>Mycosphaerellaceae</taxon>
        <taxon>Lecanosticta</taxon>
    </lineage>
</organism>
<gene>
    <name evidence="3" type="ORF">LECACI_7A010104</name>
</gene>
<reference evidence="3" key="1">
    <citation type="submission" date="2023-11" db="EMBL/GenBank/DDBJ databases">
        <authorList>
            <person name="Alioto T."/>
            <person name="Alioto T."/>
            <person name="Gomez Garrido J."/>
        </authorList>
    </citation>
    <scope>NUCLEOTIDE SEQUENCE</scope>
</reference>
<dbReference type="AlphaFoldDB" id="A0AAI8Z9N3"/>
<evidence type="ECO:0000256" key="2">
    <source>
        <dbReference type="SAM" id="Phobius"/>
    </source>
</evidence>
<keyword evidence="2" id="KW-0472">Membrane</keyword>
<proteinExistence type="predicted"/>
<dbReference type="EMBL" id="CAVMBE010000154">
    <property type="protein sequence ID" value="CAK4034946.1"/>
    <property type="molecule type" value="Genomic_DNA"/>
</dbReference>
<feature type="transmembrane region" description="Helical" evidence="2">
    <location>
        <begin position="33"/>
        <end position="55"/>
    </location>
</feature>
<evidence type="ECO:0000313" key="3">
    <source>
        <dbReference type="EMBL" id="CAK4034946.1"/>
    </source>
</evidence>
<comment type="caution">
    <text evidence="3">The sequence shown here is derived from an EMBL/GenBank/DDBJ whole genome shotgun (WGS) entry which is preliminary data.</text>
</comment>